<dbReference type="Proteomes" id="UP000502498">
    <property type="component" value="Chromosome"/>
</dbReference>
<evidence type="ECO:0000256" key="1">
    <source>
        <dbReference type="ARBA" id="ARBA00011888"/>
    </source>
</evidence>
<accession>A0A7D4TPI1</accession>
<dbReference type="AlphaFoldDB" id="A0A7D4TPI1"/>
<dbReference type="InterPro" id="IPR004402">
    <property type="entry name" value="DeoD-type"/>
</dbReference>
<evidence type="ECO:0000256" key="3">
    <source>
        <dbReference type="ARBA" id="ARBA00022676"/>
    </source>
</evidence>
<dbReference type="GO" id="GO:0004731">
    <property type="term" value="F:purine-nucleoside phosphorylase activity"/>
    <property type="evidence" value="ECO:0007669"/>
    <property type="project" value="InterPro"/>
</dbReference>
<dbReference type="SUPFAM" id="SSF53167">
    <property type="entry name" value="Purine and uridine phosphorylases"/>
    <property type="match status" value="1"/>
</dbReference>
<proteinExistence type="predicted"/>
<dbReference type="InterPro" id="IPR035994">
    <property type="entry name" value="Nucleoside_phosphorylase_sf"/>
</dbReference>
<name>A0A7D4TPI1_9MICO</name>
<evidence type="ECO:0000256" key="5">
    <source>
        <dbReference type="ARBA" id="ARBA00048447"/>
    </source>
</evidence>
<dbReference type="PANTHER" id="PTHR43691">
    <property type="entry name" value="URIDINE PHOSPHORYLASE"/>
    <property type="match status" value="1"/>
</dbReference>
<sequence>MSTPHIRAEKGQIADRVIMPGDPKRAERIATQHLSDAVLVTDVRGILGFTGHHNGRPVTVMASGMGMPSLTIYATELAREYGVRQIVRVGTAGGLTERVRLGDVVIASGAHTDSAMTRGRVPGVSLSHIPDFALAANAVQHANARVPDGNTVHVGAVLTTDHFYLERPELMRALAAHGALATEMEAAGLYAVGMAESIRTLAIVTISDHLLTGEEMSSEDREARFQTALSIALAV</sequence>
<dbReference type="GO" id="GO:0005829">
    <property type="term" value="C:cytosol"/>
    <property type="evidence" value="ECO:0007669"/>
    <property type="project" value="TreeGrafter"/>
</dbReference>
<evidence type="ECO:0000256" key="4">
    <source>
        <dbReference type="ARBA" id="ARBA00022679"/>
    </source>
</evidence>
<evidence type="ECO:0000313" key="8">
    <source>
        <dbReference type="Proteomes" id="UP000502498"/>
    </source>
</evidence>
<dbReference type="NCBIfam" id="NF004489">
    <property type="entry name" value="PRK05819.1"/>
    <property type="match status" value="1"/>
</dbReference>
<dbReference type="EMBL" id="CP054038">
    <property type="protein sequence ID" value="QKJ18244.1"/>
    <property type="molecule type" value="Genomic_DNA"/>
</dbReference>
<dbReference type="GO" id="GO:0006152">
    <property type="term" value="P:purine nucleoside catabolic process"/>
    <property type="evidence" value="ECO:0007669"/>
    <property type="project" value="TreeGrafter"/>
</dbReference>
<dbReference type="PANTHER" id="PTHR43691:SF11">
    <property type="entry name" value="FI09636P-RELATED"/>
    <property type="match status" value="1"/>
</dbReference>
<comment type="catalytic activity">
    <reaction evidence="5">
        <text>uridine + phosphate = alpha-D-ribose 1-phosphate + uracil</text>
        <dbReference type="Rhea" id="RHEA:24388"/>
        <dbReference type="ChEBI" id="CHEBI:16704"/>
        <dbReference type="ChEBI" id="CHEBI:17568"/>
        <dbReference type="ChEBI" id="CHEBI:43474"/>
        <dbReference type="ChEBI" id="CHEBI:57720"/>
        <dbReference type="EC" id="2.4.2.3"/>
    </reaction>
</comment>
<dbReference type="Gene3D" id="3.40.50.1580">
    <property type="entry name" value="Nucleoside phosphorylase domain"/>
    <property type="match status" value="1"/>
</dbReference>
<dbReference type="Pfam" id="PF01048">
    <property type="entry name" value="PNP_UDP_1"/>
    <property type="match status" value="1"/>
</dbReference>
<dbReference type="CDD" id="cd09006">
    <property type="entry name" value="PNP_EcPNPI-like"/>
    <property type="match status" value="1"/>
</dbReference>
<evidence type="ECO:0000259" key="6">
    <source>
        <dbReference type="Pfam" id="PF01048"/>
    </source>
</evidence>
<dbReference type="InterPro" id="IPR000845">
    <property type="entry name" value="Nucleoside_phosphorylase_d"/>
</dbReference>
<reference evidence="7 8" key="1">
    <citation type="submission" date="2020-05" db="EMBL/GenBank/DDBJ databases">
        <title>Strain PA2F3 complete genome.</title>
        <authorList>
            <person name="Kim Y.-S."/>
            <person name="Kim S.-J."/>
            <person name="Jung H.-k."/>
            <person name="Kim S.-E."/>
            <person name="Kim K.-H."/>
        </authorList>
    </citation>
    <scope>NUCLEOTIDE SEQUENCE [LARGE SCALE GENOMIC DNA]</scope>
    <source>
        <strain evidence="7 8">PA2F3</strain>
    </source>
</reference>
<protein>
    <recommendedName>
        <fullName evidence="2">Uridine phosphorylase</fullName>
        <ecNumber evidence="1">2.4.2.3</ecNumber>
    </recommendedName>
</protein>
<keyword evidence="4 7" id="KW-0808">Transferase</keyword>
<dbReference type="NCBIfam" id="TIGR00107">
    <property type="entry name" value="deoD"/>
    <property type="match status" value="1"/>
</dbReference>
<gene>
    <name evidence="7" type="primary">deoD</name>
    <name evidence="7" type="ORF">HQM25_01735</name>
</gene>
<dbReference type="EC" id="2.4.2.3" evidence="1"/>
<dbReference type="RefSeq" id="WP_172988624.1">
    <property type="nucleotide sequence ID" value="NZ_CP054038.1"/>
</dbReference>
<dbReference type="GO" id="GO:0004850">
    <property type="term" value="F:uridine phosphorylase activity"/>
    <property type="evidence" value="ECO:0007669"/>
    <property type="project" value="UniProtKB-EC"/>
</dbReference>
<evidence type="ECO:0000256" key="2">
    <source>
        <dbReference type="ARBA" id="ARBA00021980"/>
    </source>
</evidence>
<keyword evidence="3 7" id="KW-0328">Glycosyltransferase</keyword>
<organism evidence="7 8">
    <name type="scientific">Microbacterium hominis</name>
    <dbReference type="NCBI Taxonomy" id="162426"/>
    <lineage>
        <taxon>Bacteria</taxon>
        <taxon>Bacillati</taxon>
        <taxon>Actinomycetota</taxon>
        <taxon>Actinomycetes</taxon>
        <taxon>Micrococcales</taxon>
        <taxon>Microbacteriaceae</taxon>
        <taxon>Microbacterium</taxon>
    </lineage>
</organism>
<feature type="domain" description="Nucleoside phosphorylase" evidence="6">
    <location>
        <begin position="16"/>
        <end position="229"/>
    </location>
</feature>
<evidence type="ECO:0000313" key="7">
    <source>
        <dbReference type="EMBL" id="QKJ18244.1"/>
    </source>
</evidence>